<dbReference type="OrthoDB" id="526867at2"/>
<dbReference type="Proteomes" id="UP000321197">
    <property type="component" value="Unassembled WGS sequence"/>
</dbReference>
<proteinExistence type="predicted"/>
<protein>
    <submittedName>
        <fullName evidence="2">DUF547 domain-containing protein</fullName>
    </submittedName>
</protein>
<evidence type="ECO:0000313" key="2">
    <source>
        <dbReference type="EMBL" id="GEM83267.1"/>
    </source>
</evidence>
<dbReference type="RefSeq" id="WP_119341772.1">
    <property type="nucleotide sequence ID" value="NZ_BJXL01000037.1"/>
</dbReference>
<comment type="caution">
    <text evidence="2">The sequence shown here is derived from an EMBL/GenBank/DDBJ whole genome shotgun (WGS) entry which is preliminary data.</text>
</comment>
<name>A0A511R1T2_9DEIN</name>
<feature type="domain" description="DUF547" evidence="1">
    <location>
        <begin position="75"/>
        <end position="200"/>
    </location>
</feature>
<sequence>MSGLPSAGAGFVVLENSNIESRWALELRELITCIKAQHIQQDGRLVDYANLKNGPLWRELQDRIHQLRGLKPTAWLKQVQRAFWINLYNVLVLHAVVVRGHPGQNPLRQLVFFLRKDWVIGGHRWSLDDIEHGILRGNRRNPFLPFAPFGPGDPRQQYSLSLDARVHFALNCGAKSCPPIGVYSAESLEKQLDLATAAYLLSEVEFQGQTLKLPRLLWWYQVDFGGRRGIANLLAQHLGREVSEITRMRWVYRPYDWSVNAI</sequence>
<reference evidence="2 3" key="1">
    <citation type="submission" date="2019-07" db="EMBL/GenBank/DDBJ databases">
        <title>Whole genome shotgun sequence of Meiothermus hypogaeus NBRC 106114.</title>
        <authorList>
            <person name="Hosoyama A."/>
            <person name="Uohara A."/>
            <person name="Ohji S."/>
            <person name="Ichikawa N."/>
        </authorList>
    </citation>
    <scope>NUCLEOTIDE SEQUENCE [LARGE SCALE GENOMIC DNA]</scope>
    <source>
        <strain evidence="2 3">NBRC 106114</strain>
    </source>
</reference>
<dbReference type="AlphaFoldDB" id="A0A511R1T2"/>
<dbReference type="PANTHER" id="PTHR46361:SF3">
    <property type="entry name" value="ELECTRON CARRIER_ PROTEIN DISULFIDE OXIDOREDUCTASE"/>
    <property type="match status" value="1"/>
</dbReference>
<gene>
    <name evidence="2" type="ORF">MHY01S_14330</name>
</gene>
<dbReference type="InterPro" id="IPR006869">
    <property type="entry name" value="DUF547"/>
</dbReference>
<dbReference type="PANTHER" id="PTHR46361">
    <property type="entry name" value="ELECTRON CARRIER/ PROTEIN DISULFIDE OXIDOREDUCTASE"/>
    <property type="match status" value="1"/>
</dbReference>
<dbReference type="Pfam" id="PF04784">
    <property type="entry name" value="DUF547"/>
    <property type="match status" value="1"/>
</dbReference>
<dbReference type="EMBL" id="BJXL01000037">
    <property type="protein sequence ID" value="GEM83267.1"/>
    <property type="molecule type" value="Genomic_DNA"/>
</dbReference>
<organism evidence="2 3">
    <name type="scientific">Meiothermus hypogaeus NBRC 106114</name>
    <dbReference type="NCBI Taxonomy" id="1227553"/>
    <lineage>
        <taxon>Bacteria</taxon>
        <taxon>Thermotogati</taxon>
        <taxon>Deinococcota</taxon>
        <taxon>Deinococci</taxon>
        <taxon>Thermales</taxon>
        <taxon>Thermaceae</taxon>
        <taxon>Meiothermus</taxon>
    </lineage>
</organism>
<accession>A0A511R1T2</accession>
<evidence type="ECO:0000313" key="3">
    <source>
        <dbReference type="Proteomes" id="UP000321197"/>
    </source>
</evidence>
<evidence type="ECO:0000259" key="1">
    <source>
        <dbReference type="Pfam" id="PF04784"/>
    </source>
</evidence>